<evidence type="ECO:0000313" key="1">
    <source>
        <dbReference type="EMBL" id="KAA6389723.1"/>
    </source>
</evidence>
<gene>
    <name evidence="1" type="ORF">EZS28_014749</name>
</gene>
<comment type="caution">
    <text evidence="1">The sequence shown here is derived from an EMBL/GenBank/DDBJ whole genome shotgun (WGS) entry which is preliminary data.</text>
</comment>
<accession>A0A5J4W5A8</accession>
<evidence type="ECO:0000313" key="2">
    <source>
        <dbReference type="Proteomes" id="UP000324800"/>
    </source>
</evidence>
<name>A0A5J4W5A8_9EUKA</name>
<protein>
    <submittedName>
        <fullName evidence="1">Uncharacterized protein</fullName>
    </submittedName>
</protein>
<proteinExistence type="predicted"/>
<sequence>MSNAYIDERLLGTACLSDFPELHADFKEHYPKMIGDLPQLVPKGEQLLQQQVKNNDDIIYASNQVFEPLVPNAITKLDLISLLVRQVFLASSSSDPQLIVYGNRITLTASYETTDVRPKADDQVIALVVADDSNTYAIVCYIDQNE</sequence>
<dbReference type="EMBL" id="SNRW01003481">
    <property type="protein sequence ID" value="KAA6389723.1"/>
    <property type="molecule type" value="Genomic_DNA"/>
</dbReference>
<reference evidence="1 2" key="1">
    <citation type="submission" date="2019-03" db="EMBL/GenBank/DDBJ databases">
        <title>Single cell metagenomics reveals metabolic interactions within the superorganism composed of flagellate Streblomastix strix and complex community of Bacteroidetes bacteria on its surface.</title>
        <authorList>
            <person name="Treitli S.C."/>
            <person name="Kolisko M."/>
            <person name="Husnik F."/>
            <person name="Keeling P."/>
            <person name="Hampl V."/>
        </authorList>
    </citation>
    <scope>NUCLEOTIDE SEQUENCE [LARGE SCALE GENOMIC DNA]</scope>
    <source>
        <strain evidence="1">ST1C</strain>
    </source>
</reference>
<dbReference type="Proteomes" id="UP000324800">
    <property type="component" value="Unassembled WGS sequence"/>
</dbReference>
<organism evidence="1 2">
    <name type="scientific">Streblomastix strix</name>
    <dbReference type="NCBI Taxonomy" id="222440"/>
    <lineage>
        <taxon>Eukaryota</taxon>
        <taxon>Metamonada</taxon>
        <taxon>Preaxostyla</taxon>
        <taxon>Oxymonadida</taxon>
        <taxon>Streblomastigidae</taxon>
        <taxon>Streblomastix</taxon>
    </lineage>
</organism>
<dbReference type="AlphaFoldDB" id="A0A5J4W5A8"/>